<evidence type="ECO:0000313" key="2">
    <source>
        <dbReference type="EMBL" id="ETR66346.1"/>
    </source>
</evidence>
<evidence type="ECO:0000259" key="1">
    <source>
        <dbReference type="Pfam" id="PF00535"/>
    </source>
</evidence>
<evidence type="ECO:0000313" key="3">
    <source>
        <dbReference type="Proteomes" id="UP000189670"/>
    </source>
</evidence>
<gene>
    <name evidence="2" type="ORF">OMM_12908</name>
</gene>
<dbReference type="Pfam" id="PF00535">
    <property type="entry name" value="Glycos_transf_2"/>
    <property type="match status" value="1"/>
</dbReference>
<dbReference type="CDD" id="cd00761">
    <property type="entry name" value="Glyco_tranf_GTA_type"/>
    <property type="match status" value="1"/>
</dbReference>
<organism evidence="2 3">
    <name type="scientific">Candidatus Magnetoglobus multicellularis str. Araruama</name>
    <dbReference type="NCBI Taxonomy" id="890399"/>
    <lineage>
        <taxon>Bacteria</taxon>
        <taxon>Pseudomonadati</taxon>
        <taxon>Thermodesulfobacteriota</taxon>
        <taxon>Desulfobacteria</taxon>
        <taxon>Desulfobacterales</taxon>
        <taxon>Desulfobacteraceae</taxon>
        <taxon>Candidatus Magnetoglobus</taxon>
    </lineage>
</organism>
<proteinExistence type="predicted"/>
<dbReference type="Proteomes" id="UP000189670">
    <property type="component" value="Unassembled WGS sequence"/>
</dbReference>
<comment type="caution">
    <text evidence="2">The sequence shown here is derived from an EMBL/GenBank/DDBJ whole genome shotgun (WGS) entry which is preliminary data.</text>
</comment>
<protein>
    <recommendedName>
        <fullName evidence="1">Glycosyltransferase 2-like domain-containing protein</fullName>
    </recommendedName>
</protein>
<feature type="domain" description="Glycosyltransferase 2-like" evidence="1">
    <location>
        <begin position="45"/>
        <end position="103"/>
    </location>
</feature>
<dbReference type="EMBL" id="ATBP01002048">
    <property type="protein sequence ID" value="ETR66346.1"/>
    <property type="molecule type" value="Genomic_DNA"/>
</dbReference>
<sequence length="125" mass="14690">MSYRLNKEYTNYKSDQNKINGFNIITNDHNKTIITFKFHSDPLISIIIPVFNQSEYTYRCLKSIKDIGCQYSFELIVINDCSTDETKEVLNAINGIRIVHNKKIWVLFKVVTKLLWLQKGHILFS</sequence>
<reference evidence="3" key="1">
    <citation type="submission" date="2012-11" db="EMBL/GenBank/DDBJ databases">
        <authorList>
            <person name="Lucero-Rivera Y.E."/>
            <person name="Tovar-Ramirez D."/>
        </authorList>
    </citation>
    <scope>NUCLEOTIDE SEQUENCE [LARGE SCALE GENOMIC DNA]</scope>
    <source>
        <strain evidence="3">Araruama</strain>
    </source>
</reference>
<dbReference type="PANTHER" id="PTHR43685:SF11">
    <property type="entry name" value="GLYCOSYLTRANSFERASE TAGX-RELATED"/>
    <property type="match status" value="1"/>
</dbReference>
<dbReference type="InterPro" id="IPR029044">
    <property type="entry name" value="Nucleotide-diphossugar_trans"/>
</dbReference>
<dbReference type="InterPro" id="IPR001173">
    <property type="entry name" value="Glyco_trans_2-like"/>
</dbReference>
<accession>A0A1V1NV15</accession>
<dbReference type="Gene3D" id="3.90.550.10">
    <property type="entry name" value="Spore Coat Polysaccharide Biosynthesis Protein SpsA, Chain A"/>
    <property type="match status" value="1"/>
</dbReference>
<dbReference type="SUPFAM" id="SSF53448">
    <property type="entry name" value="Nucleotide-diphospho-sugar transferases"/>
    <property type="match status" value="1"/>
</dbReference>
<name>A0A1V1NV15_9BACT</name>
<dbReference type="AlphaFoldDB" id="A0A1V1NV15"/>
<dbReference type="PANTHER" id="PTHR43685">
    <property type="entry name" value="GLYCOSYLTRANSFERASE"/>
    <property type="match status" value="1"/>
</dbReference>
<dbReference type="InterPro" id="IPR050834">
    <property type="entry name" value="Glycosyltransf_2"/>
</dbReference>